<keyword evidence="2" id="KW-0812">Transmembrane</keyword>
<sequence length="347" mass="38575">QVYGIFYATSFLDLYRSPKSLTTSLHNKTVIVRRDEQYLFLVRVVVPYLGPSSDYVVVRMIPDNRLPPRHLHVVRTGKTSAVIKWESPYDSPDQDLLYAIAVKDLIRKSDRSYKIRSRNSTVEYTLNKLEPGGKYHVIVQLGNMSKDSSIKITTVSLSAPDALKIITENDHVLLFWKSLALKEKHFNESRGYEIHMLDGAMNISAYLGNTTDTFFKISNLKLGHNYTFTVQARCLFGSQLCGEPAVLLYDELGSGAGASSARAARSTDVAAVVVPILFLILLSLAVGFAVLYTKHRRLRSSFTAFANSHYSSRLGSAIFSSGDDLGEDDEDAPMITGFSDDVPMVIA</sequence>
<evidence type="ECO:0000313" key="4">
    <source>
        <dbReference type="EMBL" id="VFV39741.1"/>
    </source>
</evidence>
<dbReference type="SUPFAM" id="SSF49265">
    <property type="entry name" value="Fibronectin type III"/>
    <property type="match status" value="1"/>
</dbReference>
<dbReference type="Gene3D" id="2.60.40.10">
    <property type="entry name" value="Immunoglobulins"/>
    <property type="match status" value="2"/>
</dbReference>
<dbReference type="PROSITE" id="PS50853">
    <property type="entry name" value="FN3"/>
    <property type="match status" value="1"/>
</dbReference>
<dbReference type="InterPro" id="IPR050964">
    <property type="entry name" value="Striated_Muscle_Regulatory"/>
</dbReference>
<dbReference type="CDD" id="cd00063">
    <property type="entry name" value="FN3"/>
    <property type="match status" value="2"/>
</dbReference>
<dbReference type="InterPro" id="IPR057841">
    <property type="entry name" value="FN3_SORL1"/>
</dbReference>
<gene>
    <name evidence="4" type="ORF">LYPA_23C003710</name>
</gene>
<keyword evidence="2" id="KW-1133">Transmembrane helix</keyword>
<dbReference type="InterPro" id="IPR036116">
    <property type="entry name" value="FN3_sf"/>
</dbReference>
<proteinExistence type="predicted"/>
<dbReference type="Pfam" id="PF25814">
    <property type="entry name" value="fn3_SORL1"/>
    <property type="match status" value="1"/>
</dbReference>
<reference evidence="4 5" key="1">
    <citation type="submission" date="2019-01" db="EMBL/GenBank/DDBJ databases">
        <authorList>
            <person name="Alioto T."/>
            <person name="Alioto T."/>
        </authorList>
    </citation>
    <scope>NUCLEOTIDE SEQUENCE [LARGE SCALE GENOMIC DNA]</scope>
</reference>
<dbReference type="InterPro" id="IPR003961">
    <property type="entry name" value="FN3_dom"/>
</dbReference>
<dbReference type="Pfam" id="PF00041">
    <property type="entry name" value="fn3"/>
    <property type="match status" value="1"/>
</dbReference>
<dbReference type="PANTHER" id="PTHR13817:SF166">
    <property type="entry name" value="NEURONAL IGCAM-RELATED"/>
    <property type="match status" value="1"/>
</dbReference>
<accession>A0A485P020</accession>
<keyword evidence="5" id="KW-1185">Reference proteome</keyword>
<dbReference type="InterPro" id="IPR013783">
    <property type="entry name" value="Ig-like_fold"/>
</dbReference>
<organism evidence="4 5">
    <name type="scientific">Lynx pardinus</name>
    <name type="common">Iberian lynx</name>
    <name type="synonym">Felis pardina</name>
    <dbReference type="NCBI Taxonomy" id="191816"/>
    <lineage>
        <taxon>Eukaryota</taxon>
        <taxon>Metazoa</taxon>
        <taxon>Chordata</taxon>
        <taxon>Craniata</taxon>
        <taxon>Vertebrata</taxon>
        <taxon>Euteleostomi</taxon>
        <taxon>Mammalia</taxon>
        <taxon>Eutheria</taxon>
        <taxon>Laurasiatheria</taxon>
        <taxon>Carnivora</taxon>
        <taxon>Feliformia</taxon>
        <taxon>Felidae</taxon>
        <taxon>Felinae</taxon>
        <taxon>Lynx</taxon>
    </lineage>
</organism>
<dbReference type="EMBL" id="CAAGRJ010027890">
    <property type="protein sequence ID" value="VFV39741.1"/>
    <property type="molecule type" value="Genomic_DNA"/>
</dbReference>
<feature type="domain" description="Fibronectin type-III" evidence="3">
    <location>
        <begin position="67"/>
        <end position="162"/>
    </location>
</feature>
<evidence type="ECO:0000256" key="1">
    <source>
        <dbReference type="ARBA" id="ARBA00022737"/>
    </source>
</evidence>
<feature type="transmembrane region" description="Helical" evidence="2">
    <location>
        <begin position="269"/>
        <end position="292"/>
    </location>
</feature>
<keyword evidence="2" id="KW-0472">Membrane</keyword>
<keyword evidence="1" id="KW-0677">Repeat</keyword>
<dbReference type="SMART" id="SM00060">
    <property type="entry name" value="FN3"/>
    <property type="match status" value="2"/>
</dbReference>
<feature type="non-terminal residue" evidence="4">
    <location>
        <position position="1"/>
    </location>
</feature>
<name>A0A485P020_LYNPA</name>
<evidence type="ECO:0000259" key="3">
    <source>
        <dbReference type="PROSITE" id="PS50853"/>
    </source>
</evidence>
<keyword evidence="4" id="KW-0675">Receptor</keyword>
<protein>
    <submittedName>
        <fullName evidence="4">Sortilin-related receptor</fullName>
    </submittedName>
</protein>
<evidence type="ECO:0000256" key="2">
    <source>
        <dbReference type="SAM" id="Phobius"/>
    </source>
</evidence>
<dbReference type="PANTHER" id="PTHR13817">
    <property type="entry name" value="TITIN"/>
    <property type="match status" value="1"/>
</dbReference>
<evidence type="ECO:0000313" key="5">
    <source>
        <dbReference type="Proteomes" id="UP000386466"/>
    </source>
</evidence>
<dbReference type="FunFam" id="2.60.40.10:FF:000404">
    <property type="entry name" value="Sortilin related receptor 1"/>
    <property type="match status" value="1"/>
</dbReference>
<dbReference type="Proteomes" id="UP000386466">
    <property type="component" value="Unassembled WGS sequence"/>
</dbReference>
<dbReference type="AlphaFoldDB" id="A0A485P020"/>